<proteinExistence type="predicted"/>
<dbReference type="SMART" id="SM00065">
    <property type="entry name" value="GAF"/>
    <property type="match status" value="1"/>
</dbReference>
<evidence type="ECO:0000256" key="1">
    <source>
        <dbReference type="ARBA" id="ARBA00022801"/>
    </source>
</evidence>
<dbReference type="InterPro" id="IPR052016">
    <property type="entry name" value="Bact_Sigma-Reg"/>
</dbReference>
<evidence type="ECO:0000256" key="2">
    <source>
        <dbReference type="SAM" id="MobiDB-lite"/>
    </source>
</evidence>
<dbReference type="InterPro" id="IPR013656">
    <property type="entry name" value="PAS_4"/>
</dbReference>
<dbReference type="RefSeq" id="WP_311623807.1">
    <property type="nucleotide sequence ID" value="NZ_JAVRFE010000014.1"/>
</dbReference>
<evidence type="ECO:0000259" key="3">
    <source>
        <dbReference type="SMART" id="SM00065"/>
    </source>
</evidence>
<feature type="compositionally biased region" description="Low complexity" evidence="2">
    <location>
        <begin position="173"/>
        <end position="183"/>
    </location>
</feature>
<dbReference type="InterPro" id="IPR003018">
    <property type="entry name" value="GAF"/>
</dbReference>
<protein>
    <submittedName>
        <fullName evidence="5">SpoIIE family protein phosphatase</fullName>
    </submittedName>
</protein>
<dbReference type="Pfam" id="PF07228">
    <property type="entry name" value="SpoIIE"/>
    <property type="match status" value="1"/>
</dbReference>
<dbReference type="Gene3D" id="3.30.450.20">
    <property type="entry name" value="PAS domain"/>
    <property type="match status" value="1"/>
</dbReference>
<feature type="domain" description="PPM-type phosphatase" evidence="4">
    <location>
        <begin position="512"/>
        <end position="727"/>
    </location>
</feature>
<dbReference type="Gene3D" id="3.60.40.10">
    <property type="entry name" value="PPM-type phosphatase domain"/>
    <property type="match status" value="1"/>
</dbReference>
<sequence length="736" mass="78263">MTGGAGADPVGRALLCALRETGASAGALYVPADDEPVLQLTVMSGLPATFLAPWRRVALAAPIPVAVASREQRLVWAGDRRQLSRDFPRTAVAVPYEFSLAAAPVGGTAGPRGALLLLWPGGHAPRLSADERTAVEASCRHLAALLREHHRSEGPDPRSDDSASRPEDPAPPSAGSASPSADSAPPPDGPRVLTIPPARPVSPDEALAAADCLERLPGGCCALDLEGRITAVTTGAARLLGERDTRLLGTRPWEILPWLRDPAFEDRYRAAVISRRPVSFTACRPPDQWLTFRLFPDGRGLSVWISPSDKDYRPVEPYPTPADVMPARAGQIYHVLHLSAALTEAVGVQDVVDLVADQIVPAFGAQGMIMYSAEAGRLRTIGHRGYSAEAVATFEGVALGAAVSPAVHALATGEPSFYTTREEMERDYPGLPQLTGKAARAVLPLIVSGRPVGCCILSYTRPRTFSQDERQVLTSLAGLIAQALDRARLYDTKQQLAHDLQAALLPHGLPRVPGFAVAARYLPATRGMDIGGDFYDLIRLDDDSIAAVIGDVQGHNAAAAAFMGQARTAVRAYATAGASPAEVLARTNRLLAALDPDLFTSCLYVHIDLRTRRACLAGAGHPPPLLRHPDRHTTVLHIPPGLLLGIEPGARYTATELTLPPQSVLALYTDGLVETPGTDPEHSVADLARRLNDAPPVGPERLADTLLEYRRDDTDRQDDVALMLLAALPAGPVTPV</sequence>
<dbReference type="InterPro" id="IPR000014">
    <property type="entry name" value="PAS"/>
</dbReference>
<gene>
    <name evidence="5" type="ORF">RM550_12830</name>
</gene>
<dbReference type="InterPro" id="IPR001932">
    <property type="entry name" value="PPM-type_phosphatase-like_dom"/>
</dbReference>
<dbReference type="Pfam" id="PF13185">
    <property type="entry name" value="GAF_2"/>
    <property type="match status" value="1"/>
</dbReference>
<feature type="domain" description="GAF" evidence="3">
    <location>
        <begin position="347"/>
        <end position="494"/>
    </location>
</feature>
<keyword evidence="6" id="KW-1185">Reference proteome</keyword>
<dbReference type="Pfam" id="PF08448">
    <property type="entry name" value="PAS_4"/>
    <property type="match status" value="1"/>
</dbReference>
<dbReference type="Proteomes" id="UP001180551">
    <property type="component" value="Unassembled WGS sequence"/>
</dbReference>
<keyword evidence="1" id="KW-0378">Hydrolase</keyword>
<dbReference type="SUPFAM" id="SSF55781">
    <property type="entry name" value="GAF domain-like"/>
    <property type="match status" value="1"/>
</dbReference>
<dbReference type="PANTHER" id="PTHR43156">
    <property type="entry name" value="STAGE II SPORULATION PROTEIN E-RELATED"/>
    <property type="match status" value="1"/>
</dbReference>
<dbReference type="SUPFAM" id="SSF55785">
    <property type="entry name" value="PYP-like sensor domain (PAS domain)"/>
    <property type="match status" value="1"/>
</dbReference>
<dbReference type="SMART" id="SM00331">
    <property type="entry name" value="PP2C_SIG"/>
    <property type="match status" value="1"/>
</dbReference>
<feature type="region of interest" description="Disordered" evidence="2">
    <location>
        <begin position="147"/>
        <end position="200"/>
    </location>
</feature>
<evidence type="ECO:0000313" key="6">
    <source>
        <dbReference type="Proteomes" id="UP001180551"/>
    </source>
</evidence>
<comment type="caution">
    <text evidence="5">The sequence shown here is derived from an EMBL/GenBank/DDBJ whole genome shotgun (WGS) entry which is preliminary data.</text>
</comment>
<reference evidence="5" key="1">
    <citation type="submission" date="2024-05" db="EMBL/GenBank/DDBJ databases">
        <title>30 novel species of actinomycetes from the DSMZ collection.</title>
        <authorList>
            <person name="Nouioui I."/>
        </authorList>
    </citation>
    <scope>NUCLEOTIDE SEQUENCE</scope>
    <source>
        <strain evidence="5">DSM 41527</strain>
    </source>
</reference>
<organism evidence="5 6">
    <name type="scientific">Streptomyces mooreae</name>
    <dbReference type="NCBI Taxonomy" id="3075523"/>
    <lineage>
        <taxon>Bacteria</taxon>
        <taxon>Bacillati</taxon>
        <taxon>Actinomycetota</taxon>
        <taxon>Actinomycetes</taxon>
        <taxon>Kitasatosporales</taxon>
        <taxon>Streptomycetaceae</taxon>
        <taxon>Streptomyces</taxon>
    </lineage>
</organism>
<dbReference type="Gene3D" id="3.30.450.40">
    <property type="match status" value="1"/>
</dbReference>
<feature type="compositionally biased region" description="Basic and acidic residues" evidence="2">
    <location>
        <begin position="147"/>
        <end position="168"/>
    </location>
</feature>
<dbReference type="InterPro" id="IPR035965">
    <property type="entry name" value="PAS-like_dom_sf"/>
</dbReference>
<name>A0ABU2T5W4_9ACTN</name>
<dbReference type="PANTHER" id="PTHR43156:SF2">
    <property type="entry name" value="STAGE II SPORULATION PROTEIN E"/>
    <property type="match status" value="1"/>
</dbReference>
<dbReference type="InterPro" id="IPR029016">
    <property type="entry name" value="GAF-like_dom_sf"/>
</dbReference>
<accession>A0ABU2T5W4</accession>
<dbReference type="InterPro" id="IPR036457">
    <property type="entry name" value="PPM-type-like_dom_sf"/>
</dbReference>
<evidence type="ECO:0000313" key="5">
    <source>
        <dbReference type="EMBL" id="MDT0456609.1"/>
    </source>
</evidence>
<dbReference type="EMBL" id="JAVRFE010000014">
    <property type="protein sequence ID" value="MDT0456609.1"/>
    <property type="molecule type" value="Genomic_DNA"/>
</dbReference>
<evidence type="ECO:0000259" key="4">
    <source>
        <dbReference type="SMART" id="SM00331"/>
    </source>
</evidence>
<dbReference type="SUPFAM" id="SSF81606">
    <property type="entry name" value="PP2C-like"/>
    <property type="match status" value="1"/>
</dbReference>
<dbReference type="CDD" id="cd00130">
    <property type="entry name" value="PAS"/>
    <property type="match status" value="1"/>
</dbReference>